<dbReference type="RefSeq" id="WP_128630456.1">
    <property type="nucleotide sequence ID" value="NZ_RRCN01000001.1"/>
</dbReference>
<dbReference type="EMBL" id="RRCN01000001">
    <property type="protein sequence ID" value="RRJ62569.1"/>
    <property type="molecule type" value="Genomic_DNA"/>
</dbReference>
<evidence type="ECO:0000313" key="3">
    <source>
        <dbReference type="Proteomes" id="UP000267017"/>
    </source>
</evidence>
<evidence type="ECO:0000313" key="2">
    <source>
        <dbReference type="EMBL" id="RRJ62569.1"/>
    </source>
</evidence>
<feature type="transmembrane region" description="Helical" evidence="1">
    <location>
        <begin position="6"/>
        <end position="26"/>
    </location>
</feature>
<evidence type="ECO:0000256" key="1">
    <source>
        <dbReference type="SAM" id="Phobius"/>
    </source>
</evidence>
<keyword evidence="1" id="KW-0472">Membrane</keyword>
<organism evidence="2 3">
    <name type="scientific">Paenibacillus oralis</name>
    <dbReference type="NCBI Taxonomy" id="2490856"/>
    <lineage>
        <taxon>Bacteria</taxon>
        <taxon>Bacillati</taxon>
        <taxon>Bacillota</taxon>
        <taxon>Bacilli</taxon>
        <taxon>Bacillales</taxon>
        <taxon>Paenibacillaceae</taxon>
        <taxon>Paenibacillus</taxon>
    </lineage>
</organism>
<feature type="transmembrane region" description="Helical" evidence="1">
    <location>
        <begin position="70"/>
        <end position="91"/>
    </location>
</feature>
<dbReference type="SUPFAM" id="SSF81442">
    <property type="entry name" value="Cytochrome c oxidase subunit I-like"/>
    <property type="match status" value="1"/>
</dbReference>
<dbReference type="InterPro" id="IPR036927">
    <property type="entry name" value="Cyt_c_oxase-like_su1_sf"/>
</dbReference>
<sequence length="130" mass="14217">MAVGIAYIRVSVIYFVIGVLLGMYMSMRHEHELESVHAHVNLLGWASFALAGLIYVLFPEAGESLLSKIQFWTYSVGLPIMMISLAFLELGSEQFEPLVAIGGILVVFSVVLFAANVLLHVHPKASGGKR</sequence>
<dbReference type="Proteomes" id="UP000267017">
    <property type="component" value="Unassembled WGS sequence"/>
</dbReference>
<feature type="transmembrane region" description="Helical" evidence="1">
    <location>
        <begin position="38"/>
        <end position="58"/>
    </location>
</feature>
<reference evidence="2 3" key="1">
    <citation type="submission" date="2018-11" db="EMBL/GenBank/DDBJ databases">
        <title>Genome sequencing of Paenibacillus sp. KCOM 3021 (= ChDC PVNT-B20).</title>
        <authorList>
            <person name="Kook J.-K."/>
            <person name="Park S.-N."/>
            <person name="Lim Y.K."/>
        </authorList>
    </citation>
    <scope>NUCLEOTIDE SEQUENCE [LARGE SCALE GENOMIC DNA]</scope>
    <source>
        <strain evidence="2 3">KCOM 3021</strain>
    </source>
</reference>
<comment type="caution">
    <text evidence="2">The sequence shown here is derived from an EMBL/GenBank/DDBJ whole genome shotgun (WGS) entry which is preliminary data.</text>
</comment>
<keyword evidence="1" id="KW-1133">Transmembrane helix</keyword>
<dbReference type="AlphaFoldDB" id="A0A3P3TYX9"/>
<keyword evidence="1" id="KW-0812">Transmembrane</keyword>
<keyword evidence="3" id="KW-1185">Reference proteome</keyword>
<proteinExistence type="predicted"/>
<gene>
    <name evidence="2" type="ORF">EHV15_06095</name>
</gene>
<dbReference type="OrthoDB" id="9808748at2"/>
<dbReference type="Gene3D" id="1.20.210.10">
    <property type="entry name" value="Cytochrome c oxidase-like, subunit I domain"/>
    <property type="match status" value="1"/>
</dbReference>
<accession>A0A3P3TYX9</accession>
<name>A0A3P3TYX9_9BACL</name>
<feature type="transmembrane region" description="Helical" evidence="1">
    <location>
        <begin position="98"/>
        <end position="121"/>
    </location>
</feature>
<protein>
    <submittedName>
        <fullName evidence="2">Cytochrome-c oxidase</fullName>
    </submittedName>
</protein>